<reference evidence="2 3" key="1">
    <citation type="submission" date="2024-09" db="EMBL/GenBank/DDBJ databases">
        <title>Genome sequencing and assembly of Phytophthora oleae, isolate VK10A, causative agent of rot of olive drupes.</title>
        <authorList>
            <person name="Conti Taguali S."/>
            <person name="Riolo M."/>
            <person name="La Spada F."/>
            <person name="Cacciola S.O."/>
            <person name="Dionisio G."/>
        </authorList>
    </citation>
    <scope>NUCLEOTIDE SEQUENCE [LARGE SCALE GENOMIC DNA]</scope>
    <source>
        <strain evidence="2 3">VK10A</strain>
    </source>
</reference>
<dbReference type="EMBL" id="JBIMZQ010000024">
    <property type="protein sequence ID" value="KAL3664299.1"/>
    <property type="molecule type" value="Genomic_DNA"/>
</dbReference>
<keyword evidence="3" id="KW-1185">Reference proteome</keyword>
<proteinExistence type="predicted"/>
<evidence type="ECO:0000313" key="3">
    <source>
        <dbReference type="Proteomes" id="UP001632037"/>
    </source>
</evidence>
<name>A0ABD3FFK4_9STRA</name>
<comment type="caution">
    <text evidence="2">The sequence shown here is derived from an EMBL/GenBank/DDBJ whole genome shotgun (WGS) entry which is preliminary data.</text>
</comment>
<accession>A0ABD3FFK4</accession>
<evidence type="ECO:0000313" key="2">
    <source>
        <dbReference type="EMBL" id="KAL3664299.1"/>
    </source>
</evidence>
<organism evidence="2 3">
    <name type="scientific">Phytophthora oleae</name>
    <dbReference type="NCBI Taxonomy" id="2107226"/>
    <lineage>
        <taxon>Eukaryota</taxon>
        <taxon>Sar</taxon>
        <taxon>Stramenopiles</taxon>
        <taxon>Oomycota</taxon>
        <taxon>Peronosporomycetes</taxon>
        <taxon>Peronosporales</taxon>
        <taxon>Peronosporaceae</taxon>
        <taxon>Phytophthora</taxon>
    </lineage>
</organism>
<dbReference type="AlphaFoldDB" id="A0ABD3FFK4"/>
<protein>
    <submittedName>
        <fullName evidence="2">Uncharacterized protein</fullName>
    </submittedName>
</protein>
<sequence>MLTTDARITVLFTPKKVSASCSRSKLLATDSVVQIGQQRSLGTFVHRAEERISQWCLGSRHRRVLQLPSTRCRSTGLRRVVELLTKQQRQSMPSVVKMKDAVCKLPPGFCIANVAQDLIEHCVMLVVRGPTEPVMMYDDYNKKEDPPCNLEPLTHMEYLTKVYALHRVASPPLKHPKKSKKNEQQEESP</sequence>
<gene>
    <name evidence="2" type="ORF">V7S43_010626</name>
</gene>
<feature type="region of interest" description="Disordered" evidence="1">
    <location>
        <begin position="170"/>
        <end position="189"/>
    </location>
</feature>
<dbReference type="Proteomes" id="UP001632037">
    <property type="component" value="Unassembled WGS sequence"/>
</dbReference>
<evidence type="ECO:0000256" key="1">
    <source>
        <dbReference type="SAM" id="MobiDB-lite"/>
    </source>
</evidence>